<keyword evidence="14" id="KW-0418">Kinase</keyword>
<dbReference type="PANTHER" id="PTHR43070">
    <property type="match status" value="1"/>
</dbReference>
<evidence type="ECO:0000259" key="26">
    <source>
        <dbReference type="PROSITE" id="PS51671"/>
    </source>
</evidence>
<keyword evidence="12" id="KW-0479">Metal-binding</keyword>
<dbReference type="InterPro" id="IPR036291">
    <property type="entry name" value="NAD(P)-bd_dom_sf"/>
</dbReference>
<keyword evidence="17" id="KW-0560">Oxidoreductase</keyword>
<dbReference type="InterPro" id="IPR002912">
    <property type="entry name" value="ACT_dom"/>
</dbReference>
<evidence type="ECO:0000256" key="1">
    <source>
        <dbReference type="ARBA" id="ARBA00001920"/>
    </source>
</evidence>
<proteinExistence type="inferred from homology"/>
<comment type="pathway">
    <text evidence="3">Amino-acid biosynthesis; L-threonine biosynthesis; L-threonine from L-aspartate: step 3/5.</text>
</comment>
<dbReference type="FunFam" id="3.30.360.10:FF:000006">
    <property type="entry name" value="Bifunctional aspartokinase/homoserine dehydrogenase"/>
    <property type="match status" value="1"/>
</dbReference>
<feature type="domain" description="ACT" evidence="26">
    <location>
        <begin position="963"/>
        <end position="1037"/>
    </location>
</feature>
<evidence type="ECO:0000256" key="19">
    <source>
        <dbReference type="ARBA" id="ARBA00023053"/>
    </source>
</evidence>
<keyword evidence="19" id="KW-0915">Sodium</keyword>
<dbReference type="GO" id="GO:0009088">
    <property type="term" value="P:threonine biosynthetic process"/>
    <property type="evidence" value="ECO:0007669"/>
    <property type="project" value="UniProtKB-UniPathway"/>
</dbReference>
<evidence type="ECO:0000256" key="16">
    <source>
        <dbReference type="ARBA" id="ARBA00022857"/>
    </source>
</evidence>
<dbReference type="OrthoDB" id="5548170at2759"/>
<evidence type="ECO:0000256" key="4">
    <source>
        <dbReference type="ARBA" id="ARBA00005062"/>
    </source>
</evidence>
<dbReference type="GO" id="GO:0009086">
    <property type="term" value="P:methionine biosynthetic process"/>
    <property type="evidence" value="ECO:0007669"/>
    <property type="project" value="UniProtKB-KW"/>
</dbReference>
<dbReference type="GO" id="GO:0046983">
    <property type="term" value="F:protein dimerization activity"/>
    <property type="evidence" value="ECO:0007669"/>
    <property type="project" value="InterPro"/>
</dbReference>
<dbReference type="Gene3D" id="3.40.1160.10">
    <property type="entry name" value="Acetylglutamate kinase-like"/>
    <property type="match status" value="1"/>
</dbReference>
<dbReference type="Pfam" id="PF00742">
    <property type="entry name" value="Homoserine_dh"/>
    <property type="match status" value="1"/>
</dbReference>
<comment type="caution">
    <text evidence="27">The sequence shown here is derived from an EMBL/GenBank/DDBJ whole genome shotgun (WGS) entry which is preliminary data.</text>
</comment>
<dbReference type="Pfam" id="PF02774">
    <property type="entry name" value="Semialdhyde_dhC"/>
    <property type="match status" value="1"/>
</dbReference>
<evidence type="ECO:0000256" key="17">
    <source>
        <dbReference type="ARBA" id="ARBA00023002"/>
    </source>
</evidence>
<dbReference type="EMBL" id="CAJNNV010000741">
    <property type="protein sequence ID" value="CAE8583457.1"/>
    <property type="molecule type" value="Genomic_DNA"/>
</dbReference>
<dbReference type="GO" id="GO:0004412">
    <property type="term" value="F:homoserine dehydrogenase activity"/>
    <property type="evidence" value="ECO:0007669"/>
    <property type="project" value="UniProtKB-EC"/>
</dbReference>
<evidence type="ECO:0000256" key="21">
    <source>
        <dbReference type="ARBA" id="ARBA00023167"/>
    </source>
</evidence>
<dbReference type="Pfam" id="PF01118">
    <property type="entry name" value="Semialdhyde_dh"/>
    <property type="match status" value="1"/>
</dbReference>
<evidence type="ECO:0000256" key="20">
    <source>
        <dbReference type="ARBA" id="ARBA00023154"/>
    </source>
</evidence>
<evidence type="ECO:0000256" key="24">
    <source>
        <dbReference type="ARBA" id="ARBA00048561"/>
    </source>
</evidence>
<evidence type="ECO:0000256" key="5">
    <source>
        <dbReference type="ARBA" id="ARBA00005139"/>
    </source>
</evidence>
<dbReference type="UniPathway" id="UPA00034">
    <property type="reaction ID" value="UER00015"/>
</dbReference>
<evidence type="ECO:0000256" key="6">
    <source>
        <dbReference type="ARBA" id="ARBA00007952"/>
    </source>
</evidence>
<dbReference type="GO" id="GO:0009097">
    <property type="term" value="P:isoleucine biosynthetic process"/>
    <property type="evidence" value="ECO:0007669"/>
    <property type="project" value="InterPro"/>
</dbReference>
<dbReference type="Pfam" id="PF00696">
    <property type="entry name" value="AA_kinase"/>
    <property type="match status" value="1"/>
</dbReference>
<keyword evidence="15" id="KW-0067">ATP-binding</keyword>
<dbReference type="PANTHER" id="PTHR43070:SF5">
    <property type="entry name" value="HOMOSERINE DEHYDROGENASE"/>
    <property type="match status" value="1"/>
</dbReference>
<dbReference type="InterPro" id="IPR005106">
    <property type="entry name" value="Asp/hSer_DH_NAD-bd"/>
</dbReference>
<keyword evidence="9" id="KW-0028">Amino-acid biosynthesis</keyword>
<dbReference type="GO" id="GO:0051287">
    <property type="term" value="F:NAD binding"/>
    <property type="evidence" value="ECO:0007669"/>
    <property type="project" value="InterPro"/>
</dbReference>
<dbReference type="SUPFAM" id="SSF51735">
    <property type="entry name" value="NAD(P)-binding Rossmann-fold domains"/>
    <property type="match status" value="2"/>
</dbReference>
<comment type="function">
    <text evidence="23">Bifunctional aspartate kinase and homoserine dehydrogenase that catalyzes the first and the third steps toward the synthesis of lysine, methionine and threonine from aspartate.</text>
</comment>
<keyword evidence="22" id="KW-0511">Multifunctional enzyme</keyword>
<dbReference type="Proteomes" id="UP000654075">
    <property type="component" value="Unassembled WGS sequence"/>
</dbReference>
<dbReference type="PROSITE" id="PS51671">
    <property type="entry name" value="ACT"/>
    <property type="match status" value="1"/>
</dbReference>
<comment type="cofactor">
    <cofactor evidence="1">
        <name>a metal cation</name>
        <dbReference type="ChEBI" id="CHEBI:25213"/>
    </cofactor>
</comment>
<dbReference type="CDD" id="cd02316">
    <property type="entry name" value="VcASADH2_like_N"/>
    <property type="match status" value="1"/>
</dbReference>
<dbReference type="SUPFAM" id="SSF53633">
    <property type="entry name" value="Carbamate kinase-like"/>
    <property type="match status" value="1"/>
</dbReference>
<dbReference type="FunFam" id="3.30.2130.10:FF:000001">
    <property type="entry name" value="Bifunctional aspartokinase/homoserine dehydrogenase"/>
    <property type="match status" value="1"/>
</dbReference>
<evidence type="ECO:0000256" key="3">
    <source>
        <dbReference type="ARBA" id="ARBA00005056"/>
    </source>
</evidence>
<evidence type="ECO:0000256" key="7">
    <source>
        <dbReference type="ARBA" id="ARBA00010046"/>
    </source>
</evidence>
<dbReference type="SMART" id="SM00859">
    <property type="entry name" value="Semialdhyde_dh"/>
    <property type="match status" value="1"/>
</dbReference>
<dbReference type="PROSITE" id="PS01042">
    <property type="entry name" value="HOMOSER_DHGENASE"/>
    <property type="match status" value="1"/>
</dbReference>
<comment type="catalytic activity">
    <reaction evidence="25">
        <text>L-homoserine + NADP(+) = L-aspartate 4-semialdehyde + NADPH + H(+)</text>
        <dbReference type="Rhea" id="RHEA:15761"/>
        <dbReference type="ChEBI" id="CHEBI:15378"/>
        <dbReference type="ChEBI" id="CHEBI:57476"/>
        <dbReference type="ChEBI" id="CHEBI:57783"/>
        <dbReference type="ChEBI" id="CHEBI:58349"/>
        <dbReference type="ChEBI" id="CHEBI:537519"/>
        <dbReference type="EC" id="1.1.1.3"/>
    </reaction>
    <physiologicalReaction direction="right-to-left" evidence="25">
        <dbReference type="Rhea" id="RHEA:15763"/>
    </physiologicalReaction>
</comment>
<dbReference type="SUPFAM" id="SSF55021">
    <property type="entry name" value="ACT-like"/>
    <property type="match status" value="2"/>
</dbReference>
<evidence type="ECO:0000256" key="11">
    <source>
        <dbReference type="ARBA" id="ARBA00022697"/>
    </source>
</evidence>
<dbReference type="Gene3D" id="3.30.360.10">
    <property type="entry name" value="Dihydrodipicolinate Reductase, domain 2"/>
    <property type="match status" value="2"/>
</dbReference>
<dbReference type="Gene3D" id="3.30.2130.10">
    <property type="entry name" value="VC0802-like"/>
    <property type="match status" value="1"/>
</dbReference>
<dbReference type="GO" id="GO:0046872">
    <property type="term" value="F:metal ion binding"/>
    <property type="evidence" value="ECO:0007669"/>
    <property type="project" value="UniProtKB-KW"/>
</dbReference>
<evidence type="ECO:0000256" key="13">
    <source>
        <dbReference type="ARBA" id="ARBA00022741"/>
    </source>
</evidence>
<dbReference type="InterPro" id="IPR019811">
    <property type="entry name" value="HDH_CS"/>
</dbReference>
<name>A0A813DAG0_POLGL</name>
<organism evidence="27 28">
    <name type="scientific">Polarella glacialis</name>
    <name type="common">Dinoflagellate</name>
    <dbReference type="NCBI Taxonomy" id="89957"/>
    <lineage>
        <taxon>Eukaryota</taxon>
        <taxon>Sar</taxon>
        <taxon>Alveolata</taxon>
        <taxon>Dinophyceae</taxon>
        <taxon>Suessiales</taxon>
        <taxon>Suessiaceae</taxon>
        <taxon>Polarella</taxon>
    </lineage>
</organism>
<gene>
    <name evidence="27" type="ORF">PGLA1383_LOCUS2423</name>
</gene>
<evidence type="ECO:0000256" key="12">
    <source>
        <dbReference type="ARBA" id="ARBA00022723"/>
    </source>
</evidence>
<evidence type="ECO:0000256" key="23">
    <source>
        <dbReference type="ARBA" id="ARBA00044938"/>
    </source>
</evidence>
<comment type="catalytic activity">
    <reaction evidence="24">
        <text>L-aspartate + ATP = 4-phospho-L-aspartate + ADP</text>
        <dbReference type="Rhea" id="RHEA:23776"/>
        <dbReference type="ChEBI" id="CHEBI:29991"/>
        <dbReference type="ChEBI" id="CHEBI:30616"/>
        <dbReference type="ChEBI" id="CHEBI:57535"/>
        <dbReference type="ChEBI" id="CHEBI:456216"/>
        <dbReference type="EC" id="2.7.2.4"/>
    </reaction>
    <physiologicalReaction direction="left-to-right" evidence="24">
        <dbReference type="Rhea" id="RHEA:23777"/>
    </physiologicalReaction>
</comment>
<comment type="pathway">
    <text evidence="2">Amino-acid biosynthesis; L-methionine biosynthesis via de novo pathway; L-homoserine from L-aspartate: step 1/3.</text>
</comment>
<dbReference type="NCBIfam" id="NF011456">
    <property type="entry name" value="PRK14874.1"/>
    <property type="match status" value="1"/>
</dbReference>
<dbReference type="Pfam" id="PF22468">
    <property type="entry name" value="ACT_9"/>
    <property type="match status" value="2"/>
</dbReference>
<evidence type="ECO:0000256" key="14">
    <source>
        <dbReference type="ARBA" id="ARBA00022777"/>
    </source>
</evidence>
<keyword evidence="28" id="KW-1185">Reference proteome</keyword>
<evidence type="ECO:0000313" key="28">
    <source>
        <dbReference type="Proteomes" id="UP000654075"/>
    </source>
</evidence>
<dbReference type="GO" id="GO:0050661">
    <property type="term" value="F:NADP binding"/>
    <property type="evidence" value="ECO:0007669"/>
    <property type="project" value="InterPro"/>
</dbReference>
<keyword evidence="18" id="KW-0520">NAD</keyword>
<protein>
    <recommendedName>
        <fullName evidence="26">ACT domain-containing protein</fullName>
    </recommendedName>
</protein>
<dbReference type="UniPathway" id="UPA00051">
    <property type="reaction ID" value="UER00465"/>
</dbReference>
<keyword evidence="11" id="KW-0791">Threonine biosynthesis</keyword>
<dbReference type="GO" id="GO:0005524">
    <property type="term" value="F:ATP binding"/>
    <property type="evidence" value="ECO:0007669"/>
    <property type="project" value="UniProtKB-KW"/>
</dbReference>
<dbReference type="InterPro" id="IPR036393">
    <property type="entry name" value="AceGlu_kinase-like_sf"/>
</dbReference>
<dbReference type="OMA" id="LCYRTPE"/>
<comment type="similarity">
    <text evidence="7">In the N-terminal section; belongs to the aspartokinase family.</text>
</comment>
<dbReference type="InterPro" id="IPR001342">
    <property type="entry name" value="HDH_cat"/>
</dbReference>
<comment type="pathway">
    <text evidence="4">Amino-acid biosynthesis; L-methionine biosynthesis via de novo pathway; L-homoserine from L-aspartate: step 3/3.</text>
</comment>
<dbReference type="InterPro" id="IPR001341">
    <property type="entry name" value="Asp_kinase"/>
</dbReference>
<evidence type="ECO:0000256" key="9">
    <source>
        <dbReference type="ARBA" id="ARBA00022605"/>
    </source>
</evidence>
<evidence type="ECO:0000256" key="10">
    <source>
        <dbReference type="ARBA" id="ARBA00022679"/>
    </source>
</evidence>
<comment type="similarity">
    <text evidence="6">In the C-terminal section; belongs to the homoserine dehydrogenase family.</text>
</comment>
<reference evidence="27" key="1">
    <citation type="submission" date="2021-02" db="EMBL/GenBank/DDBJ databases">
        <authorList>
            <person name="Dougan E. K."/>
            <person name="Rhodes N."/>
            <person name="Thang M."/>
            <person name="Chan C."/>
        </authorList>
    </citation>
    <scope>NUCLEOTIDE SEQUENCE</scope>
</reference>
<keyword evidence="16" id="KW-0521">NADP</keyword>
<comment type="similarity">
    <text evidence="8">Belongs to the aspartate-semialdehyde dehydrogenase family.</text>
</comment>
<dbReference type="GO" id="GO:0004072">
    <property type="term" value="F:aspartate kinase activity"/>
    <property type="evidence" value="ECO:0007669"/>
    <property type="project" value="UniProtKB-EC"/>
</dbReference>
<dbReference type="InterPro" id="IPR000534">
    <property type="entry name" value="Semialdehyde_DH_NAD-bd"/>
</dbReference>
<dbReference type="InterPro" id="IPR045865">
    <property type="entry name" value="ACT-like_dom_sf"/>
</dbReference>
<dbReference type="InterPro" id="IPR001048">
    <property type="entry name" value="Asp/Glu/Uridylate_kinase"/>
</dbReference>
<evidence type="ECO:0000256" key="25">
    <source>
        <dbReference type="ARBA" id="ARBA00048841"/>
    </source>
</evidence>
<dbReference type="InterPro" id="IPR012280">
    <property type="entry name" value="Semialdhyde_DH_dimer_dom"/>
</dbReference>
<dbReference type="GO" id="GO:0009090">
    <property type="term" value="P:homoserine biosynthetic process"/>
    <property type="evidence" value="ECO:0007669"/>
    <property type="project" value="TreeGrafter"/>
</dbReference>
<dbReference type="CDD" id="cd18131">
    <property type="entry name" value="ASADH_C_bac_euk_like"/>
    <property type="match status" value="1"/>
</dbReference>
<evidence type="ECO:0000256" key="15">
    <source>
        <dbReference type="ARBA" id="ARBA00022840"/>
    </source>
</evidence>
<accession>A0A813DAG0</accession>
<evidence type="ECO:0000256" key="22">
    <source>
        <dbReference type="ARBA" id="ARBA00023268"/>
    </source>
</evidence>
<evidence type="ECO:0000256" key="2">
    <source>
        <dbReference type="ARBA" id="ARBA00004986"/>
    </source>
</evidence>
<keyword evidence="10" id="KW-0808">Transferase</keyword>
<sequence length="1391" mass="147625">MAPTHRQRAMLKASVGTCGAAAALSTGAGPTFVGIPGPWRSGAGQGSPSSETIGHAVHPRQVVGSQAEASLPGASLIAGAAVAAAIAAADRRRGLRVAPSVGATVTRAVTASKRSTVPRAAQAQAPQAGAKVSCVGIVGCSGAVGAEMLQCLESRNFPTERVRLFAKRAAGTLVKSSKFGDLIVEPFSVEAAQECEICLLAVSGDFSSEFSPKIAGGPKNTQVVDNSSAWRYDANTPLVIPEINGEGGNCTAPLIANPNCTTAIGAMALWPIHKKYKLKKVIMSTYQAASGAGAEGMAELEDGLKKWVTDGAVPKPEFFAHQLPFNVIPQIDKFQENGYTKEEMKVTWELQKIFNLPKDVLVSCTAVRVPTLRAHSESITVETEEPMNPEDVRELLRNSPGVKVVDDPGSLSYPMPLDVTHQEDVTVGRIRQSLVFGNHGIDFFVCGDQLLRGAALNAVIIAEQAVQARVSETAAAMAGERLPVGKFARQAVVATSTLTDERLAVDAPWDAPGSVHWEMHKFGGASLATAELYRTCGDLLIEESKHDGGSIPTAAVVSAMKGMTDQLIAVVETATQVGGEEAARVKLDEVVQKQISTLKELLKGHSTLAEGVAASIYRDRDDISALLRSLSLLRTVPTTTMEFVAGMGEIWSAGTLAAYLETKGVPTKWLNARDVLIVQGKDTGLGEKGAALDMGVDILYEETAKHLSTWFEAWNKEKASGTPILVITGFVASTEKGVPTTLKRSGSDYSATIFARLLSASRVTLWKNVDGVFSADPSLVPEATPIMQMNYDEAVELAYFGGQVLHPLAMIPCMNDNTPVFVRNILNPSFQGTLITGRGIGHNEKEDVYPIYRRESKDWSTSRDMGPVKALTSIKNISLVDVEGGSWAGVSKVVQRMMAALDAANIKVVLVTQASSEHSITVAVDESEGKRAAEAVEQAFELELARGDIDGVRYGVGFSILVAVGDGLRNAPGSAAKLFSALARAGVNVCAIAQGSSERNVSVVVEQKSIGKALQAVHAEFAGTLRQSTLSVGIIGTGVVGSELLDQMRGFIEKTNPNVNLAIRGIAGSKQMLLGNPTISLPPCGAKKSLAEMDPESQLKDLDWAAFADSVQQGSSKCVIVDCTASEAVAAEYPGWLKKGINVVTPNKKAGSANMTIYKSVRSAAEKGRAKWLFEATVGAGLPLIKTLQDLVLTGDEVLQIEGILSGTLSYIFNTMAPGQKFSDIVADAKSKGFTEPDPRDDLSGMDVQRKCIILARECGLEMELEDVPVQSLVPAALSDWQPPAGQNCADAFIEALKEYDHEMDARMKEAGSDVLRYVGVVDVKNKSARVELRRYPADHPFAATQHSDNVVLFSTKRYSPRPLVVQGPGAGAAVTAAGIFADILSLSRVR</sequence>
<comment type="pathway">
    <text evidence="5">Amino-acid biosynthesis; L-threonine biosynthesis; L-threonine from L-aspartate: step 1/5.</text>
</comment>
<keyword evidence="20" id="KW-0457">Lysine biosynthesis</keyword>
<dbReference type="NCBIfam" id="TIGR00657">
    <property type="entry name" value="asp_kinases"/>
    <property type="match status" value="1"/>
</dbReference>
<dbReference type="InterPro" id="IPR011147">
    <property type="entry name" value="Bifunc_Aspkin/hSer_DH"/>
</dbReference>
<keyword evidence="21" id="KW-0486">Methionine biosynthesis</keyword>
<evidence type="ECO:0000256" key="18">
    <source>
        <dbReference type="ARBA" id="ARBA00023027"/>
    </source>
</evidence>
<dbReference type="GO" id="GO:0009089">
    <property type="term" value="P:lysine biosynthetic process via diaminopimelate"/>
    <property type="evidence" value="ECO:0007669"/>
    <property type="project" value="UniProtKB-UniPathway"/>
</dbReference>
<dbReference type="InterPro" id="IPR054352">
    <property type="entry name" value="ACT_Aspartokinase"/>
</dbReference>
<dbReference type="InterPro" id="IPR005986">
    <property type="entry name" value="Asp_semialdehyde_DH_beta"/>
</dbReference>
<dbReference type="Gene3D" id="3.40.50.720">
    <property type="entry name" value="NAD(P)-binding Rossmann-like Domain"/>
    <property type="match status" value="2"/>
</dbReference>
<dbReference type="CDD" id="cd04921">
    <property type="entry name" value="ACT_AKi-HSDH-ThrA-like_1"/>
    <property type="match status" value="1"/>
</dbReference>
<dbReference type="SUPFAM" id="SSF55347">
    <property type="entry name" value="Glyceraldehyde-3-phosphate dehydrogenase-like, C-terminal domain"/>
    <property type="match status" value="2"/>
</dbReference>
<keyword evidence="13" id="KW-0547">Nucleotide-binding</keyword>
<dbReference type="NCBIfam" id="NF006959">
    <property type="entry name" value="PRK09436.1"/>
    <property type="match status" value="1"/>
</dbReference>
<evidence type="ECO:0000256" key="8">
    <source>
        <dbReference type="ARBA" id="ARBA00010584"/>
    </source>
</evidence>
<evidence type="ECO:0000313" key="27">
    <source>
        <dbReference type="EMBL" id="CAE8583457.1"/>
    </source>
</evidence>
<dbReference type="GO" id="GO:0004073">
    <property type="term" value="F:aspartate-semialdehyde dehydrogenase activity"/>
    <property type="evidence" value="ECO:0007669"/>
    <property type="project" value="InterPro"/>
</dbReference>
<dbReference type="NCBIfam" id="TIGR01296">
    <property type="entry name" value="asd_B"/>
    <property type="match status" value="1"/>
</dbReference>
<dbReference type="Pfam" id="PF03447">
    <property type="entry name" value="NAD_binding_3"/>
    <property type="match status" value="1"/>
</dbReference>
<dbReference type="UniPathway" id="UPA00050">
    <property type="reaction ID" value="UER00063"/>
</dbReference>